<dbReference type="PANTHER" id="PTHR46165:SF2">
    <property type="entry name" value="SET AND MYND DOMAIN-CONTAINING PROTEIN 4"/>
    <property type="match status" value="1"/>
</dbReference>
<evidence type="ECO:0000313" key="6">
    <source>
        <dbReference type="Proteomes" id="UP001230188"/>
    </source>
</evidence>
<sequence length="579" mass="64321">MVLNVLVAIINDSYHDGHSARYFWRTRPRDVRRLRVATEDALERNDDVKKIVRDEVAQRPRDAAPRDLELSFSASLRSTTRKRGTRWDAAAFDDLRATLEPRATLHLDDEPHPQCEACSRKATTRGGVALDGARVSVDPRLGRTIVATRSWGIGEEILREFPVLTWRGGAVEFLEAFAKSNEAVRELVLRMWAPPRLEESTWGLVSSRRADAARITLGHRLFRKKKKGRAASLDFELVHRLLVIMDLNCHDYIAEGTAMFTTASKMAHSCLPNARFALSVSGELVYTAIRPIKKGDHITFNYNGAHAWFVARRERRAAMLERYGFECRCRRCEAPDALRTARCPTCGSAALLVEDNGGWRCVGSCGTLDRAASEAILRTERRADDEIARLRARAEEGPNASPRVAVVAKAGDDLARSLSWTHVSVARSRQLQIKLGLSVLALKRRVRDLDLPNVLFDAADDDRSYGAIVDASFDLVRIGETHPAIYENTWIVHRAAKCIFDRGIRKRRYLPMLVKYTALLRLMLDDGVDDDVVLKGIAAALGSVGGSDDSAIPISPIVVGGKATNRSLEVVLPAARGSS</sequence>
<evidence type="ECO:0000313" key="5">
    <source>
        <dbReference type="EMBL" id="KAJ8599490.1"/>
    </source>
</evidence>
<dbReference type="EMBL" id="JAQMWT010000558">
    <property type="protein sequence ID" value="KAJ8599490.1"/>
    <property type="molecule type" value="Genomic_DNA"/>
</dbReference>
<feature type="domain" description="SET" evidence="4">
    <location>
        <begin position="131"/>
        <end position="303"/>
    </location>
</feature>
<name>A0AAD7XKH5_9STRA</name>
<dbReference type="InterPro" id="IPR046341">
    <property type="entry name" value="SET_dom_sf"/>
</dbReference>
<dbReference type="Proteomes" id="UP001230188">
    <property type="component" value="Unassembled WGS sequence"/>
</dbReference>
<dbReference type="GO" id="GO:0005634">
    <property type="term" value="C:nucleus"/>
    <property type="evidence" value="ECO:0007669"/>
    <property type="project" value="TreeGrafter"/>
</dbReference>
<dbReference type="Gene3D" id="2.170.270.10">
    <property type="entry name" value="SET domain"/>
    <property type="match status" value="1"/>
</dbReference>
<keyword evidence="2" id="KW-0808">Transferase</keyword>
<dbReference type="GO" id="GO:0042826">
    <property type="term" value="F:histone deacetylase binding"/>
    <property type="evidence" value="ECO:0007669"/>
    <property type="project" value="TreeGrafter"/>
</dbReference>
<keyword evidence="6" id="KW-1185">Reference proteome</keyword>
<protein>
    <recommendedName>
        <fullName evidence="4">SET domain-containing protein</fullName>
    </recommendedName>
</protein>
<dbReference type="SUPFAM" id="SSF82199">
    <property type="entry name" value="SET domain"/>
    <property type="match status" value="1"/>
</dbReference>
<comment type="caution">
    <text evidence="5">The sequence shown here is derived from an EMBL/GenBank/DDBJ whole genome shotgun (WGS) entry which is preliminary data.</text>
</comment>
<dbReference type="CDD" id="cd20071">
    <property type="entry name" value="SET_SMYD"/>
    <property type="match status" value="1"/>
</dbReference>
<gene>
    <name evidence="5" type="ORF">CTAYLR_010435</name>
</gene>
<keyword evidence="1" id="KW-0489">Methyltransferase</keyword>
<organism evidence="5 6">
    <name type="scientific">Chrysophaeum taylorii</name>
    <dbReference type="NCBI Taxonomy" id="2483200"/>
    <lineage>
        <taxon>Eukaryota</taxon>
        <taxon>Sar</taxon>
        <taxon>Stramenopiles</taxon>
        <taxon>Ochrophyta</taxon>
        <taxon>Pelagophyceae</taxon>
        <taxon>Pelagomonadales</taxon>
        <taxon>Pelagomonadaceae</taxon>
        <taxon>Chrysophaeum</taxon>
    </lineage>
</organism>
<accession>A0AAD7XKH5</accession>
<dbReference type="GO" id="GO:0005737">
    <property type="term" value="C:cytoplasm"/>
    <property type="evidence" value="ECO:0007669"/>
    <property type="project" value="TreeGrafter"/>
</dbReference>
<keyword evidence="3" id="KW-0949">S-adenosyl-L-methionine</keyword>
<dbReference type="InterPro" id="IPR001214">
    <property type="entry name" value="SET_dom"/>
</dbReference>
<evidence type="ECO:0000256" key="1">
    <source>
        <dbReference type="ARBA" id="ARBA00022603"/>
    </source>
</evidence>
<dbReference type="GO" id="GO:0008168">
    <property type="term" value="F:methyltransferase activity"/>
    <property type="evidence" value="ECO:0007669"/>
    <property type="project" value="UniProtKB-KW"/>
</dbReference>
<evidence type="ECO:0000259" key="4">
    <source>
        <dbReference type="PROSITE" id="PS50280"/>
    </source>
</evidence>
<dbReference type="InterPro" id="IPR052097">
    <property type="entry name" value="SET-MYND_domain_protein"/>
</dbReference>
<dbReference type="GO" id="GO:0032259">
    <property type="term" value="P:methylation"/>
    <property type="evidence" value="ECO:0007669"/>
    <property type="project" value="UniProtKB-KW"/>
</dbReference>
<evidence type="ECO:0000256" key="2">
    <source>
        <dbReference type="ARBA" id="ARBA00022679"/>
    </source>
</evidence>
<evidence type="ECO:0000256" key="3">
    <source>
        <dbReference type="ARBA" id="ARBA00022691"/>
    </source>
</evidence>
<dbReference type="Pfam" id="PF00856">
    <property type="entry name" value="SET"/>
    <property type="match status" value="1"/>
</dbReference>
<dbReference type="AlphaFoldDB" id="A0AAD7XKH5"/>
<dbReference type="PROSITE" id="PS50280">
    <property type="entry name" value="SET"/>
    <property type="match status" value="1"/>
</dbReference>
<proteinExistence type="predicted"/>
<reference evidence="5" key="1">
    <citation type="submission" date="2023-01" db="EMBL/GenBank/DDBJ databases">
        <title>Metagenome sequencing of chrysophaentin producing Chrysophaeum taylorii.</title>
        <authorList>
            <person name="Davison J."/>
            <person name="Bewley C."/>
        </authorList>
    </citation>
    <scope>NUCLEOTIDE SEQUENCE</scope>
    <source>
        <strain evidence="5">NIES-1699</strain>
    </source>
</reference>
<dbReference type="PANTHER" id="PTHR46165">
    <property type="entry name" value="SET AND MYND DOMAIN-CONTAINING PROTEIN 4"/>
    <property type="match status" value="1"/>
</dbReference>